<dbReference type="EMBL" id="JACJHX010000010">
    <property type="protein sequence ID" value="MBA9027832.1"/>
    <property type="molecule type" value="Genomic_DNA"/>
</dbReference>
<dbReference type="InterPro" id="IPR038765">
    <property type="entry name" value="Papain-like_cys_pep_sf"/>
</dbReference>
<evidence type="ECO:0000256" key="2">
    <source>
        <dbReference type="ARBA" id="ARBA00022670"/>
    </source>
</evidence>
<accession>A0ABR6CS27</accession>
<dbReference type="InterPro" id="IPR000064">
    <property type="entry name" value="NLP_P60_dom"/>
</dbReference>
<evidence type="ECO:0000313" key="9">
    <source>
        <dbReference type="EMBL" id="MBA9027832.1"/>
    </source>
</evidence>
<feature type="domain" description="NlpC/P60" evidence="8">
    <location>
        <begin position="25"/>
        <end position="149"/>
    </location>
</feature>
<dbReference type="InterPro" id="IPR051202">
    <property type="entry name" value="Peptidase_C40"/>
</dbReference>
<evidence type="ECO:0000256" key="6">
    <source>
        <dbReference type="SAM" id="SignalP"/>
    </source>
</evidence>
<keyword evidence="2" id="KW-0645">Protease</keyword>
<dbReference type="RefSeq" id="WP_182503170.1">
    <property type="nucleotide sequence ID" value="NZ_JACJHX010000010.1"/>
</dbReference>
<evidence type="ECO:0000259" key="8">
    <source>
        <dbReference type="PROSITE" id="PS51935"/>
    </source>
</evidence>
<feature type="chain" id="PRO_5046895231" description="Hydrolase Nlp/P60" evidence="6">
    <location>
        <begin position="26"/>
        <end position="332"/>
    </location>
</feature>
<keyword evidence="3 6" id="KW-0732">Signal</keyword>
<dbReference type="InterPro" id="IPR001119">
    <property type="entry name" value="SLH_dom"/>
</dbReference>
<feature type="signal peptide" evidence="6">
    <location>
        <begin position="1"/>
        <end position="25"/>
    </location>
</feature>
<dbReference type="Gene3D" id="3.90.1720.10">
    <property type="entry name" value="endopeptidase domain like (from Nostoc punctiforme)"/>
    <property type="match status" value="1"/>
</dbReference>
<dbReference type="PANTHER" id="PTHR47053:SF1">
    <property type="entry name" value="MUREIN DD-ENDOPEPTIDASE MEPH-RELATED"/>
    <property type="match status" value="1"/>
</dbReference>
<reference evidence="9 10" key="1">
    <citation type="submission" date="2020-08" db="EMBL/GenBank/DDBJ databases">
        <title>Genomic Encyclopedia of Type Strains, Phase IV (KMG-IV): sequencing the most valuable type-strain genomes for metagenomic binning, comparative biology and taxonomic classification.</title>
        <authorList>
            <person name="Goeker M."/>
        </authorList>
    </citation>
    <scope>NUCLEOTIDE SEQUENCE [LARGE SCALE GENOMIC DNA]</scope>
    <source>
        <strain evidence="9 10">DSM 105481</strain>
    </source>
</reference>
<dbReference type="PROSITE" id="PS51272">
    <property type="entry name" value="SLH"/>
    <property type="match status" value="3"/>
</dbReference>
<organism evidence="9 10">
    <name type="scientific">Peribacillus huizhouensis</name>
    <dbReference type="NCBI Taxonomy" id="1501239"/>
    <lineage>
        <taxon>Bacteria</taxon>
        <taxon>Bacillati</taxon>
        <taxon>Bacillota</taxon>
        <taxon>Bacilli</taxon>
        <taxon>Bacillales</taxon>
        <taxon>Bacillaceae</taxon>
        <taxon>Peribacillus</taxon>
    </lineage>
</organism>
<evidence type="ECO:0000256" key="4">
    <source>
        <dbReference type="ARBA" id="ARBA00022801"/>
    </source>
</evidence>
<dbReference type="PANTHER" id="PTHR47053">
    <property type="entry name" value="MUREIN DD-ENDOPEPTIDASE MEPH-RELATED"/>
    <property type="match status" value="1"/>
</dbReference>
<keyword evidence="10" id="KW-1185">Reference proteome</keyword>
<protein>
    <recommendedName>
        <fullName evidence="11">Hydrolase Nlp/P60</fullName>
    </recommendedName>
</protein>
<sequence length="332" mass="36204">MKRIFSSLFIIGLLFSLLPTFKVEAATEKDLLNIAKSHIGVPYLTGGTTPKGFDCSGFLVYVFNKIGVSVPRTAAEQATVGKSVDKSALQPGDLVFFKNTVSGKSGVTHSGIYTGDNSFISATSSKGIAIVSLDNTYWAPKYAGAKRISYSASNSTTFSDIDKDFFAKEAIQQLNVQQVIQGFEDGTFRPNESVTREQAAAIINRVLKRKSASLYSYKDVATSSRFASDIAAIKELGVINGFEDGTFRPKETMTRAQMAIIVQNAFKLDKKITYSASSIMYSDVPPSYRAYNAIMIMKKIDTTSGFQTKVYRTGDDATRAFFSAAIYNAINS</sequence>
<dbReference type="Pfam" id="PF00877">
    <property type="entry name" value="NLPC_P60"/>
    <property type="match status" value="1"/>
</dbReference>
<dbReference type="Pfam" id="PF00395">
    <property type="entry name" value="SLH"/>
    <property type="match status" value="2"/>
</dbReference>
<comment type="similarity">
    <text evidence="1">Belongs to the peptidase C40 family.</text>
</comment>
<feature type="domain" description="SLH" evidence="7">
    <location>
        <begin position="218"/>
        <end position="276"/>
    </location>
</feature>
<keyword evidence="5" id="KW-0788">Thiol protease</keyword>
<dbReference type="PROSITE" id="PS51935">
    <property type="entry name" value="NLPC_P60"/>
    <property type="match status" value="1"/>
</dbReference>
<evidence type="ECO:0008006" key="11">
    <source>
        <dbReference type="Google" id="ProtNLM"/>
    </source>
</evidence>
<feature type="domain" description="SLH" evidence="7">
    <location>
        <begin position="277"/>
        <end position="332"/>
    </location>
</feature>
<feature type="domain" description="SLH" evidence="7">
    <location>
        <begin position="154"/>
        <end position="217"/>
    </location>
</feature>
<evidence type="ECO:0000259" key="7">
    <source>
        <dbReference type="PROSITE" id="PS51272"/>
    </source>
</evidence>
<comment type="caution">
    <text evidence="9">The sequence shown here is derived from an EMBL/GenBank/DDBJ whole genome shotgun (WGS) entry which is preliminary data.</text>
</comment>
<dbReference type="SUPFAM" id="SSF54001">
    <property type="entry name" value="Cysteine proteinases"/>
    <property type="match status" value="1"/>
</dbReference>
<keyword evidence="4" id="KW-0378">Hydrolase</keyword>
<evidence type="ECO:0000256" key="3">
    <source>
        <dbReference type="ARBA" id="ARBA00022729"/>
    </source>
</evidence>
<evidence type="ECO:0000313" key="10">
    <source>
        <dbReference type="Proteomes" id="UP000626697"/>
    </source>
</evidence>
<name>A0ABR6CS27_9BACI</name>
<evidence type="ECO:0000256" key="1">
    <source>
        <dbReference type="ARBA" id="ARBA00007074"/>
    </source>
</evidence>
<gene>
    <name evidence="9" type="ORF">HNP81_003124</name>
</gene>
<proteinExistence type="inferred from homology"/>
<dbReference type="Proteomes" id="UP000626697">
    <property type="component" value="Unassembled WGS sequence"/>
</dbReference>
<evidence type="ECO:0000256" key="5">
    <source>
        <dbReference type="ARBA" id="ARBA00022807"/>
    </source>
</evidence>